<dbReference type="PROSITE" id="PS51007">
    <property type="entry name" value="CYTC"/>
    <property type="match status" value="1"/>
</dbReference>
<protein>
    <recommendedName>
        <fullName evidence="5">Cytochrome c domain-containing protein</fullName>
    </recommendedName>
</protein>
<dbReference type="PROSITE" id="PS51257">
    <property type="entry name" value="PROKAR_LIPOPROTEIN"/>
    <property type="match status" value="1"/>
</dbReference>
<dbReference type="AlphaFoldDB" id="A0A9D2ZVE4"/>
<dbReference type="SUPFAM" id="SSF46626">
    <property type="entry name" value="Cytochrome c"/>
    <property type="match status" value="1"/>
</dbReference>
<evidence type="ECO:0000313" key="7">
    <source>
        <dbReference type="Proteomes" id="UP000787625"/>
    </source>
</evidence>
<evidence type="ECO:0000256" key="3">
    <source>
        <dbReference type="ARBA" id="ARBA00023004"/>
    </source>
</evidence>
<keyword evidence="2 4" id="KW-0479">Metal-binding</keyword>
<evidence type="ECO:0000256" key="1">
    <source>
        <dbReference type="ARBA" id="ARBA00022617"/>
    </source>
</evidence>
<dbReference type="GO" id="GO:0009055">
    <property type="term" value="F:electron transfer activity"/>
    <property type="evidence" value="ECO:0007669"/>
    <property type="project" value="InterPro"/>
</dbReference>
<dbReference type="Proteomes" id="UP000787625">
    <property type="component" value="Unassembled WGS sequence"/>
</dbReference>
<dbReference type="Pfam" id="PF06537">
    <property type="entry name" value="DHOR"/>
    <property type="match status" value="1"/>
</dbReference>
<gene>
    <name evidence="6" type="ORF">IAA93_07375</name>
</gene>
<dbReference type="InterPro" id="IPR051395">
    <property type="entry name" value="Cytochrome_c_Peroxidase/MauG"/>
</dbReference>
<reference evidence="6" key="2">
    <citation type="submission" date="2021-04" db="EMBL/GenBank/DDBJ databases">
        <authorList>
            <person name="Gilroy R."/>
        </authorList>
    </citation>
    <scope>NUCLEOTIDE SEQUENCE</scope>
    <source>
        <strain evidence="6">MalCec1-1739</strain>
    </source>
</reference>
<organism evidence="6 7">
    <name type="scientific">Candidatus Avibacteroides avistercoris</name>
    <dbReference type="NCBI Taxonomy" id="2840690"/>
    <lineage>
        <taxon>Bacteria</taxon>
        <taxon>Pseudomonadati</taxon>
        <taxon>Bacteroidota</taxon>
        <taxon>Bacteroidia</taxon>
        <taxon>Bacteroidales</taxon>
        <taxon>Bacteroidaceae</taxon>
        <taxon>Bacteroidaceae incertae sedis</taxon>
        <taxon>Candidatus Avibacteroides</taxon>
    </lineage>
</organism>
<name>A0A9D2ZVE4_9BACT</name>
<comment type="caution">
    <text evidence="6">The sequence shown here is derived from an EMBL/GenBank/DDBJ whole genome shotgun (WGS) entry which is preliminary data.</text>
</comment>
<evidence type="ECO:0000259" key="5">
    <source>
        <dbReference type="PROSITE" id="PS51007"/>
    </source>
</evidence>
<dbReference type="GO" id="GO:0004130">
    <property type="term" value="F:cytochrome-c peroxidase activity"/>
    <property type="evidence" value="ECO:0007669"/>
    <property type="project" value="TreeGrafter"/>
</dbReference>
<keyword evidence="1 4" id="KW-0349">Heme</keyword>
<proteinExistence type="predicted"/>
<dbReference type="InterPro" id="IPR010538">
    <property type="entry name" value="DHOR"/>
</dbReference>
<dbReference type="GO" id="GO:0020037">
    <property type="term" value="F:heme binding"/>
    <property type="evidence" value="ECO:0007669"/>
    <property type="project" value="InterPro"/>
</dbReference>
<dbReference type="InterPro" id="IPR036909">
    <property type="entry name" value="Cyt_c-like_dom_sf"/>
</dbReference>
<evidence type="ECO:0000256" key="4">
    <source>
        <dbReference type="PROSITE-ProRule" id="PRU00433"/>
    </source>
</evidence>
<feature type="domain" description="Cytochrome c" evidence="5">
    <location>
        <begin position="401"/>
        <end position="542"/>
    </location>
</feature>
<dbReference type="EMBL" id="DWUP01000171">
    <property type="protein sequence ID" value="HJD53526.1"/>
    <property type="molecule type" value="Genomic_DNA"/>
</dbReference>
<sequence length="542" mass="61292">MGKLIYYLGTAAMLSMSVAGCTDDESTVAGNGGGGSNDTTLSDEWYAGGRLGTAFNSTSSAYEQSTPAVDNDPTLAAAFLRGETFFEDVFIEGNEGGERGGLGPLWIRNGCIYCHPGYGHGKRMERYNAGDFGNGYLLVIYDKRNDAYLSSLTGMPQTRAVEPFKAPIDENKIKIEWREYVDEWGNKFDDGETYSLIYPEVTIPEDAYYVPLESGNAPISFEDVGIRLESTIGIYGTGLLDAIPDDSLKAEYARQESMGMNINPAFFANGEWVKMYANSVQGNGKQEHPFRFTYALSRGPLQDAAGTNAIWNITNVTRSDRRYHYMTATYARTASQDPDVQAKFYDYFPEWKRDNSTVEEDIYNYLMSQELPVEMTDDEYVDFYVWHRGLAVPAARNLDDPVVQQGKQLFYAMGCTTCHRPSWTTGEDNFTDPSLFFEDGDSRLPRYPYQKIWPYSDLVQHRLYMENDIRTGWCRTTPLWGRGLSQLCAGHSDRLHDCRARNVIEAIMWHGNARSDARRSIENFRKLTKEERDAVVEFINAI</sequence>
<dbReference type="Gene3D" id="1.10.760.10">
    <property type="entry name" value="Cytochrome c-like domain"/>
    <property type="match status" value="1"/>
</dbReference>
<dbReference type="InterPro" id="IPR009056">
    <property type="entry name" value="Cyt_c-like_dom"/>
</dbReference>
<dbReference type="GO" id="GO:0046872">
    <property type="term" value="F:metal ion binding"/>
    <property type="evidence" value="ECO:0007669"/>
    <property type="project" value="UniProtKB-KW"/>
</dbReference>
<accession>A0A9D2ZVE4</accession>
<dbReference type="PANTHER" id="PTHR30600:SF4">
    <property type="entry name" value="CYTOCHROME C DOMAIN-CONTAINING PROTEIN"/>
    <property type="match status" value="1"/>
</dbReference>
<evidence type="ECO:0000256" key="2">
    <source>
        <dbReference type="ARBA" id="ARBA00022723"/>
    </source>
</evidence>
<reference evidence="6" key="1">
    <citation type="journal article" date="2021" name="PeerJ">
        <title>Extensive microbial diversity within the chicken gut microbiome revealed by metagenomics and culture.</title>
        <authorList>
            <person name="Gilroy R."/>
            <person name="Ravi A."/>
            <person name="Getino M."/>
            <person name="Pursley I."/>
            <person name="Horton D.L."/>
            <person name="Alikhan N.F."/>
            <person name="Baker D."/>
            <person name="Gharbi K."/>
            <person name="Hall N."/>
            <person name="Watson M."/>
            <person name="Adriaenssens E.M."/>
            <person name="Foster-Nyarko E."/>
            <person name="Jarju S."/>
            <person name="Secka A."/>
            <person name="Antonio M."/>
            <person name="Oren A."/>
            <person name="Chaudhuri R.R."/>
            <person name="La Ragione R."/>
            <person name="Hildebrand F."/>
            <person name="Pallen M.J."/>
        </authorList>
    </citation>
    <scope>NUCLEOTIDE SEQUENCE</scope>
    <source>
        <strain evidence="6">MalCec1-1739</strain>
    </source>
</reference>
<dbReference type="PANTHER" id="PTHR30600">
    <property type="entry name" value="CYTOCHROME C PEROXIDASE-RELATED"/>
    <property type="match status" value="1"/>
</dbReference>
<keyword evidence="3 4" id="KW-0408">Iron</keyword>
<evidence type="ECO:0000313" key="6">
    <source>
        <dbReference type="EMBL" id="HJD53526.1"/>
    </source>
</evidence>